<dbReference type="AlphaFoldDB" id="A0A0K8MHL1"/>
<dbReference type="OrthoDB" id="9786864at2"/>
<dbReference type="Gene3D" id="3.40.50.720">
    <property type="entry name" value="NAD(P)-binding Rossmann-like Domain"/>
    <property type="match status" value="1"/>
</dbReference>
<dbReference type="EMBL" id="DF967986">
    <property type="protein sequence ID" value="GAO99379.1"/>
    <property type="molecule type" value="Genomic_DNA"/>
</dbReference>
<dbReference type="RefSeq" id="WP_061992798.1">
    <property type="nucleotide sequence ID" value="NZ_DF967986.1"/>
</dbReference>
<keyword evidence="2" id="KW-1185">Reference proteome</keyword>
<dbReference type="InterPro" id="IPR051267">
    <property type="entry name" value="STEAP_metalloreductase"/>
</dbReference>
<accession>A0A0K8MHL1</accession>
<sequence length="189" mass="19696">MKITIFGKGNMGSAIGSQFEKAGNEVAYVTSETPATDLADLVVLAVPYAALTSIAEKYKTALTGKTVFETTNPVNFQTFDSLEVPAASSATSLLQELLPDTKVLKAFNTTFAATLATGKVGPNQTTVLTAGDDQTGKDLLTKALTGSDLTVLDAGSLSRAQELEALGFLQLTLAAREQIGWTGGFAVVK</sequence>
<reference evidence="1 2" key="1">
    <citation type="journal article" date="2015" name="BMC Genomics">
        <title>Comparative genomics of Fructobacillus spp. and Leuconostoc spp. reveals niche-specific evolution of Fructobacillus spp.</title>
        <authorList>
            <person name="Endo A."/>
            <person name="Tanizawa Y."/>
            <person name="Tanaka N."/>
            <person name="Maeno S."/>
            <person name="Kumar H."/>
            <person name="Shiwa Y."/>
            <person name="Okada S."/>
            <person name="Yoshikawa H."/>
            <person name="Dicks L."/>
            <person name="Nakagawa J."/>
            <person name="Arita M."/>
        </authorList>
    </citation>
    <scope>NUCLEOTIDE SEQUENCE [LARGE SCALE GENOMIC DNA]</scope>
    <source>
        <strain evidence="1 2">JCM 12225</strain>
    </source>
</reference>
<protein>
    <submittedName>
        <fullName evidence="1">Dinucleotide-binding protein</fullName>
    </submittedName>
</protein>
<dbReference type="SUPFAM" id="SSF51735">
    <property type="entry name" value="NAD(P)-binding Rossmann-fold domains"/>
    <property type="match status" value="1"/>
</dbReference>
<evidence type="ECO:0000313" key="2">
    <source>
        <dbReference type="Proteomes" id="UP000253891"/>
    </source>
</evidence>
<evidence type="ECO:0000313" key="1">
    <source>
        <dbReference type="EMBL" id="GAO99379.1"/>
    </source>
</evidence>
<dbReference type="STRING" id="157463.GCA_001047075_00306"/>
<organism evidence="1 2">
    <name type="scientific">Fructobacillus ficulneus</name>
    <dbReference type="NCBI Taxonomy" id="157463"/>
    <lineage>
        <taxon>Bacteria</taxon>
        <taxon>Bacillati</taxon>
        <taxon>Bacillota</taxon>
        <taxon>Bacilli</taxon>
        <taxon>Lactobacillales</taxon>
        <taxon>Lactobacillaceae</taxon>
        <taxon>Fructobacillus</taxon>
    </lineage>
</organism>
<dbReference type="PANTHER" id="PTHR14239">
    <property type="entry name" value="DUDULIN-RELATED"/>
    <property type="match status" value="1"/>
</dbReference>
<dbReference type="Proteomes" id="UP000253891">
    <property type="component" value="Unassembled WGS sequence"/>
</dbReference>
<dbReference type="PANTHER" id="PTHR14239:SF10">
    <property type="entry name" value="REDUCTASE"/>
    <property type="match status" value="1"/>
</dbReference>
<proteinExistence type="predicted"/>
<dbReference type="InterPro" id="IPR036291">
    <property type="entry name" value="NAD(P)-bd_dom_sf"/>
</dbReference>
<gene>
    <name evidence="1" type="ORF">FFIC_092080</name>
</gene>
<name>A0A0K8MHL1_9LACO</name>